<dbReference type="InterPro" id="IPR019734">
    <property type="entry name" value="TPR_rpt"/>
</dbReference>
<comment type="similarity">
    <text evidence="1">Belongs to the AHA1 family.</text>
</comment>
<evidence type="ECO:0000256" key="2">
    <source>
        <dbReference type="ARBA" id="ARBA00022737"/>
    </source>
</evidence>
<reference evidence="6" key="1">
    <citation type="submission" date="2021-01" db="EMBL/GenBank/DDBJ databases">
        <authorList>
            <person name="Corre E."/>
            <person name="Pelletier E."/>
            <person name="Niang G."/>
            <person name="Scheremetjew M."/>
            <person name="Finn R."/>
            <person name="Kale V."/>
            <person name="Holt S."/>
            <person name="Cochrane G."/>
            <person name="Meng A."/>
            <person name="Brown T."/>
            <person name="Cohen L."/>
        </authorList>
    </citation>
    <scope>NUCLEOTIDE SEQUENCE</scope>
    <source>
        <strain evidence="6">CCMP3107</strain>
    </source>
</reference>
<dbReference type="GO" id="GO:0051879">
    <property type="term" value="F:Hsp90 protein binding"/>
    <property type="evidence" value="ECO:0007669"/>
    <property type="project" value="TreeGrafter"/>
</dbReference>
<dbReference type="SMART" id="SM00028">
    <property type="entry name" value="TPR"/>
    <property type="match status" value="3"/>
</dbReference>
<proteinExistence type="inferred from homology"/>
<dbReference type="EMBL" id="HBIU01029450">
    <property type="protein sequence ID" value="CAE0634846.1"/>
    <property type="molecule type" value="Transcribed_RNA"/>
</dbReference>
<evidence type="ECO:0000256" key="3">
    <source>
        <dbReference type="ARBA" id="ARBA00022803"/>
    </source>
</evidence>
<organism evidence="6">
    <name type="scientific">Heterosigma akashiwo</name>
    <name type="common">Chromophytic alga</name>
    <name type="synonym">Heterosigma carterae</name>
    <dbReference type="NCBI Taxonomy" id="2829"/>
    <lineage>
        <taxon>Eukaryota</taxon>
        <taxon>Sar</taxon>
        <taxon>Stramenopiles</taxon>
        <taxon>Ochrophyta</taxon>
        <taxon>Raphidophyceae</taxon>
        <taxon>Chattonellales</taxon>
        <taxon>Chattonellaceae</taxon>
        <taxon>Heterosigma</taxon>
    </lineage>
</organism>
<feature type="region of interest" description="Disordered" evidence="4">
    <location>
        <begin position="1"/>
        <end position="26"/>
    </location>
</feature>
<accession>A0A6V1K5Q2</accession>
<dbReference type="GO" id="GO:0001671">
    <property type="term" value="F:ATPase activator activity"/>
    <property type="evidence" value="ECO:0007669"/>
    <property type="project" value="InterPro"/>
</dbReference>
<dbReference type="SUPFAM" id="SSF48452">
    <property type="entry name" value="TPR-like"/>
    <property type="match status" value="1"/>
</dbReference>
<evidence type="ECO:0000259" key="5">
    <source>
        <dbReference type="SMART" id="SM01000"/>
    </source>
</evidence>
<dbReference type="Gene3D" id="1.25.40.10">
    <property type="entry name" value="Tetratricopeptide repeat domain"/>
    <property type="match status" value="1"/>
</dbReference>
<dbReference type="SUPFAM" id="SSF103111">
    <property type="entry name" value="Activator of Hsp90 ATPase, Aha1"/>
    <property type="match status" value="1"/>
</dbReference>
<dbReference type="InterPro" id="IPR036338">
    <property type="entry name" value="Aha1"/>
</dbReference>
<name>A0A6V1K5Q2_HETAK</name>
<dbReference type="GO" id="GO:0051087">
    <property type="term" value="F:protein-folding chaperone binding"/>
    <property type="evidence" value="ECO:0007669"/>
    <property type="project" value="InterPro"/>
</dbReference>
<evidence type="ECO:0000313" key="6">
    <source>
        <dbReference type="EMBL" id="CAE0634846.1"/>
    </source>
</evidence>
<sequence>MLGGDNPFSNIHGDVLNATPEDDQSKRNLVEELKNRARAAVGRKNWPEAEALYSKGLEVLPDAILYSNRSLVRLSLDKKDEALADADSAIENDSNYAKGYYRRGQALHKLGRRGEALHAFEAGEAKAPEDKSFKTMVAKLAQEVREKGPNVTAPANTPPPPPSKKKAATASTASPTQTTSKAPVASAPEREVVEGEEELGSEVVRGYRKTADGRTTTYFNNELTEEAKALIGDIAPKQVAGEVKMNVAQGASSWNQAGTWEERDMTGWANGRLPELLVGLELPLPGGAGAVRTTELKKLEGDSQITLSRGKRRFLFEYSFELHWELTVTETGAKAKGHLHFPDMSSDCNGEYEVSVQVKPSAPPEAHALIDRHVRPVGGGGAGEEEVLLRPAVAARLAQFVAELQAK</sequence>
<dbReference type="PANTHER" id="PTHR22904:SF523">
    <property type="entry name" value="STRESS-INDUCED-PHOSPHOPROTEIN 1"/>
    <property type="match status" value="1"/>
</dbReference>
<dbReference type="AlphaFoldDB" id="A0A6V1K5Q2"/>
<evidence type="ECO:0000256" key="4">
    <source>
        <dbReference type="SAM" id="MobiDB-lite"/>
    </source>
</evidence>
<dbReference type="SMART" id="SM01000">
    <property type="entry name" value="Aha1_N"/>
    <property type="match status" value="1"/>
</dbReference>
<dbReference type="Gene3D" id="3.15.10.20">
    <property type="entry name" value="Activator of Hsp90 ATPase Aha1, N-terminal domain"/>
    <property type="match status" value="1"/>
</dbReference>
<dbReference type="PANTHER" id="PTHR22904">
    <property type="entry name" value="TPR REPEAT CONTAINING PROTEIN"/>
    <property type="match status" value="1"/>
</dbReference>
<protein>
    <recommendedName>
        <fullName evidence="5">Activator of Hsp90 ATPase AHSA1-like N-terminal domain-containing protein</fullName>
    </recommendedName>
</protein>
<feature type="region of interest" description="Disordered" evidence="4">
    <location>
        <begin position="144"/>
        <end position="206"/>
    </location>
</feature>
<feature type="domain" description="Activator of Hsp90 ATPase AHSA1-like N-terminal" evidence="5">
    <location>
        <begin position="262"/>
        <end position="407"/>
    </location>
</feature>
<evidence type="ECO:0000256" key="1">
    <source>
        <dbReference type="ARBA" id="ARBA00006817"/>
    </source>
</evidence>
<gene>
    <name evidence="6" type="ORF">HAKA00212_LOCUS13586</name>
</gene>
<keyword evidence="2" id="KW-0677">Repeat</keyword>
<keyword evidence="3" id="KW-0802">TPR repeat</keyword>
<feature type="compositionally biased region" description="Low complexity" evidence="4">
    <location>
        <begin position="168"/>
        <end position="183"/>
    </location>
</feature>
<dbReference type="Pfam" id="PF09229">
    <property type="entry name" value="Aha1_N"/>
    <property type="match status" value="1"/>
</dbReference>
<dbReference type="InterPro" id="IPR011990">
    <property type="entry name" value="TPR-like_helical_dom_sf"/>
</dbReference>
<dbReference type="InterPro" id="IPR015310">
    <property type="entry name" value="AHSA1-like_N"/>
</dbReference>